<evidence type="ECO:0000313" key="2">
    <source>
        <dbReference type="Proteomes" id="UP000434475"/>
    </source>
</evidence>
<organism evidence="1 2">
    <name type="scientific">Flavonifractor plautii</name>
    <name type="common">Fusobacterium plautii</name>
    <dbReference type="NCBI Taxonomy" id="292800"/>
    <lineage>
        <taxon>Bacteria</taxon>
        <taxon>Bacillati</taxon>
        <taxon>Bacillota</taxon>
        <taxon>Clostridia</taxon>
        <taxon>Eubacteriales</taxon>
        <taxon>Oscillospiraceae</taxon>
        <taxon>Flavonifractor</taxon>
    </lineage>
</organism>
<dbReference type="InterPro" id="IPR008861">
    <property type="entry name" value="GpX-like"/>
</dbReference>
<sequence length="70" mass="7702">MAYITKSGDTWDAIAKAVYGSEYRADALMEANRAHIGTFVFQAGVELNTPALEEARDGGLPPWKYEASYD</sequence>
<dbReference type="InterPro" id="IPR018392">
    <property type="entry name" value="LysM"/>
</dbReference>
<dbReference type="AlphaFoldDB" id="A0A6I2QWX1"/>
<dbReference type="CDD" id="cd00118">
    <property type="entry name" value="LysM"/>
    <property type="match status" value="1"/>
</dbReference>
<evidence type="ECO:0000313" key="1">
    <source>
        <dbReference type="EMBL" id="MSB18415.1"/>
    </source>
</evidence>
<dbReference type="Proteomes" id="UP000434475">
    <property type="component" value="Unassembled WGS sequence"/>
</dbReference>
<comment type="caution">
    <text evidence="1">The sequence shown here is derived from an EMBL/GenBank/DDBJ whole genome shotgun (WGS) entry which is preliminary data.</text>
</comment>
<dbReference type="EMBL" id="WKPR01000003">
    <property type="protein sequence ID" value="MSB18415.1"/>
    <property type="molecule type" value="Genomic_DNA"/>
</dbReference>
<dbReference type="RefSeq" id="WP_172697181.1">
    <property type="nucleotide sequence ID" value="NZ_WKPR01000003.1"/>
</dbReference>
<dbReference type="Pfam" id="PF05489">
    <property type="entry name" value="Phage_tail_X"/>
    <property type="match status" value="1"/>
</dbReference>
<protein>
    <submittedName>
        <fullName evidence="1">Phage tail protein</fullName>
    </submittedName>
</protein>
<proteinExistence type="predicted"/>
<name>A0A6I2QWX1_FLAPL</name>
<accession>A0A6I2QWX1</accession>
<gene>
    <name evidence="1" type="ORF">GKE97_02660</name>
</gene>
<reference evidence="1 2" key="1">
    <citation type="journal article" date="2019" name="Nat. Med.">
        <title>A library of human gut bacterial isolates paired with longitudinal multiomics data enables mechanistic microbiome research.</title>
        <authorList>
            <person name="Poyet M."/>
            <person name="Groussin M."/>
            <person name="Gibbons S.M."/>
            <person name="Avila-Pacheco J."/>
            <person name="Jiang X."/>
            <person name="Kearney S.M."/>
            <person name="Perrotta A.R."/>
            <person name="Berdy B."/>
            <person name="Zhao S."/>
            <person name="Lieberman T.D."/>
            <person name="Swanson P.K."/>
            <person name="Smith M."/>
            <person name="Roesemann S."/>
            <person name="Alexander J.E."/>
            <person name="Rich S.A."/>
            <person name="Livny J."/>
            <person name="Vlamakis H."/>
            <person name="Clish C."/>
            <person name="Bullock K."/>
            <person name="Deik A."/>
            <person name="Scott J."/>
            <person name="Pierce K.A."/>
            <person name="Xavier R.J."/>
            <person name="Alm E.J."/>
        </authorList>
    </citation>
    <scope>NUCLEOTIDE SEQUENCE [LARGE SCALE GENOMIC DNA]</scope>
    <source>
        <strain evidence="1 2">BIOML-A2</strain>
    </source>
</reference>